<evidence type="ECO:0000313" key="12">
    <source>
        <dbReference type="EMBL" id="KAK6315691.1"/>
    </source>
</evidence>
<dbReference type="Gene3D" id="3.30.420.10">
    <property type="entry name" value="Ribonuclease H-like superfamily/Ribonuclease H"/>
    <property type="match status" value="1"/>
</dbReference>
<proteinExistence type="inferred from homology"/>
<evidence type="ECO:0000256" key="1">
    <source>
        <dbReference type="ARBA" id="ARBA00006823"/>
    </source>
</evidence>
<keyword evidence="4" id="KW-0143">Chaperone</keyword>
<dbReference type="InterPro" id="IPR019538">
    <property type="entry name" value="PSMD5"/>
</dbReference>
<dbReference type="InterPro" id="IPR047655">
    <property type="entry name" value="Transpos_IS630-like"/>
</dbReference>
<dbReference type="InterPro" id="IPR036388">
    <property type="entry name" value="WH-like_DNA-bd_sf"/>
</dbReference>
<comment type="similarity">
    <text evidence="1">Belongs to the proteasome subunit S5B/HSM3 family.</text>
</comment>
<dbReference type="EMBL" id="JAGTTL010000011">
    <property type="protein sequence ID" value="KAK6315691.1"/>
    <property type="molecule type" value="Genomic_DNA"/>
</dbReference>
<organism evidence="12 13">
    <name type="scientific">Coregonus suidteri</name>
    <dbReference type="NCBI Taxonomy" id="861788"/>
    <lineage>
        <taxon>Eukaryota</taxon>
        <taxon>Metazoa</taxon>
        <taxon>Chordata</taxon>
        <taxon>Craniata</taxon>
        <taxon>Vertebrata</taxon>
        <taxon>Euteleostomi</taxon>
        <taxon>Actinopterygii</taxon>
        <taxon>Neopterygii</taxon>
        <taxon>Teleostei</taxon>
        <taxon>Protacanthopterygii</taxon>
        <taxon>Salmoniformes</taxon>
        <taxon>Salmonidae</taxon>
        <taxon>Coregoninae</taxon>
        <taxon>Coregonus</taxon>
    </lineage>
</organism>
<feature type="domain" description="Sleeping Beauty transposase HTH" evidence="11">
    <location>
        <begin position="477"/>
        <end position="524"/>
    </location>
</feature>
<evidence type="ECO:0000259" key="9">
    <source>
        <dbReference type="Pfam" id="PF09004"/>
    </source>
</evidence>
<evidence type="ECO:0000256" key="2">
    <source>
        <dbReference type="ARBA" id="ARBA00014933"/>
    </source>
</evidence>
<reference evidence="12 13" key="1">
    <citation type="submission" date="2021-04" db="EMBL/GenBank/DDBJ databases">
        <authorList>
            <person name="De Guttry C."/>
            <person name="Zahm M."/>
            <person name="Klopp C."/>
            <person name="Cabau C."/>
            <person name="Louis A."/>
            <person name="Berthelot C."/>
            <person name="Parey E."/>
            <person name="Roest Crollius H."/>
            <person name="Montfort J."/>
            <person name="Robinson-Rechavi M."/>
            <person name="Bucao C."/>
            <person name="Bouchez O."/>
            <person name="Gislard M."/>
            <person name="Lluch J."/>
            <person name="Milhes M."/>
            <person name="Lampietro C."/>
            <person name="Lopez Roques C."/>
            <person name="Donnadieu C."/>
            <person name="Braasch I."/>
            <person name="Desvignes T."/>
            <person name="Postlethwait J."/>
            <person name="Bobe J."/>
            <person name="Wedekind C."/>
            <person name="Guiguen Y."/>
        </authorList>
    </citation>
    <scope>NUCLEOTIDE SEQUENCE [LARGE SCALE GENOMIC DNA]</scope>
    <source>
        <strain evidence="12">Cs_M1</strain>
        <tissue evidence="12">Blood</tissue>
    </source>
</reference>
<evidence type="ECO:0000259" key="8">
    <source>
        <dbReference type="Pfam" id="PF01498"/>
    </source>
</evidence>
<dbReference type="GO" id="GO:0043248">
    <property type="term" value="P:proteasome assembly"/>
    <property type="evidence" value="ECO:0007669"/>
    <property type="project" value="InterPro"/>
</dbReference>
<dbReference type="SUPFAM" id="SSF46689">
    <property type="entry name" value="Homeodomain-like"/>
    <property type="match status" value="1"/>
</dbReference>
<dbReference type="AlphaFoldDB" id="A0AAN8MAS3"/>
<evidence type="ECO:0000256" key="3">
    <source>
        <dbReference type="ARBA" id="ARBA00022990"/>
    </source>
</evidence>
<dbReference type="Pfam" id="PF10508">
    <property type="entry name" value="Proteasom_PSMB"/>
    <property type="match status" value="1"/>
</dbReference>
<dbReference type="GO" id="GO:0015074">
    <property type="term" value="P:DNA integration"/>
    <property type="evidence" value="ECO:0007669"/>
    <property type="project" value="InterPro"/>
</dbReference>
<dbReference type="FunFam" id="1.25.10.10:FF:000208">
    <property type="entry name" value="26S proteasome non-ATPase regulatory subunit 5"/>
    <property type="match status" value="1"/>
</dbReference>
<dbReference type="PANTHER" id="PTHR13554:SF10">
    <property type="entry name" value="26S PROTEASOME NON-ATPASE REGULATORY SUBUNIT 5"/>
    <property type="match status" value="1"/>
</dbReference>
<feature type="compositionally biased region" description="Low complexity" evidence="7">
    <location>
        <begin position="1094"/>
        <end position="1105"/>
    </location>
</feature>
<feature type="region of interest" description="Disordered" evidence="7">
    <location>
        <begin position="1088"/>
        <end position="1113"/>
    </location>
</feature>
<dbReference type="GO" id="GO:0003677">
    <property type="term" value="F:DNA binding"/>
    <property type="evidence" value="ECO:0007669"/>
    <property type="project" value="InterPro"/>
</dbReference>
<evidence type="ECO:0000256" key="5">
    <source>
        <dbReference type="ARBA" id="ARBA00055861"/>
    </source>
</evidence>
<dbReference type="InterPro" id="IPR009057">
    <property type="entry name" value="Homeodomain-like_sf"/>
</dbReference>
<dbReference type="PANTHER" id="PTHR13554">
    <property type="entry name" value="26S PROTEASOME NON-ATPASE REGULATORY SUBUNIT 5-RELATED"/>
    <property type="match status" value="1"/>
</dbReference>
<protein>
    <recommendedName>
        <fullName evidence="2">26S proteasome non-ATPase regulatory subunit 5</fullName>
    </recommendedName>
</protein>
<dbReference type="Gene3D" id="1.25.10.10">
    <property type="entry name" value="Leucine-rich Repeat Variant"/>
    <property type="match status" value="1"/>
</dbReference>
<dbReference type="Pfam" id="PF13358">
    <property type="entry name" value="DDE_3"/>
    <property type="match status" value="1"/>
</dbReference>
<evidence type="ECO:0000256" key="6">
    <source>
        <dbReference type="ARBA" id="ARBA00064552"/>
    </source>
</evidence>
<feature type="domain" description="Transposase Tc1-like" evidence="8">
    <location>
        <begin position="542"/>
        <end position="611"/>
    </location>
</feature>
<dbReference type="InterPro" id="IPR057667">
    <property type="entry name" value="HTH_SB"/>
</dbReference>
<keyword evidence="3" id="KW-0007">Acetylation</keyword>
<dbReference type="InterPro" id="IPR038717">
    <property type="entry name" value="Tc1-like_DDE_dom"/>
</dbReference>
<accession>A0AAN8MAS3</accession>
<evidence type="ECO:0000313" key="13">
    <source>
        <dbReference type="Proteomes" id="UP001356427"/>
    </source>
</evidence>
<sequence length="1151" mass="129656">MTDREQIELCVDILGRILLALSPVHLAQNCGVELQAGLKHPDDTVKILALTQIGRMVLNHEAVTEIRNNQDILREVIHCIRGEKMSVAKEAIRALAKLSHSKAGLDALFRSDLLKDLKDVMAASDIVRYRVYELIVGISSVSPVSLGYCANSSFISQLLGELTGDDVLVRATAIEMVTTLSHSQHGRQYLAQQGIMDKISNMITGAESDPFSSFYLPGLVKFFGNLAIMDSPQHVCETYPAFQNKVFEMALDPDPVMTGVALDTLGVLGSTVEGKQVLQKTGEKFNAVLKRMSQLASGGATELRVRCLEAISLLITLQAEQQTEDLLVLTESWFHLLSNKPMEMIRNISTQPFPELHCGALRIFTAIAPQPWGQRLMIGTPGFMEFIVDRSTGPTKEAKDAKFELVGALVSSSTAAEILGSQHYLRLRSYLREGAYYVTAGLIQTWDTSCLEIIDKILPCSSGLIPHRSHDHCNSMRELCKDIRDKIVDLHNAGMGYRTIGKQLGEKATTVGAIIRKWKKFKMTVNHPRSGAPCKISPHGASMIMRKVRDQPRTTRQDLVNDLKRAGTTVSKKTISNTLRRHGLKSCSARKVPLLKPAHVQARLKFANDHLEDPEEEWEKVMWSDEIKIELFGLNSTRRVWRKKKDEYNPKNTIPTVKHGCGNIILWGCFSAKGTRRLHCIEGRMDGAMCREILANNLPSVRALKMGRGWVFQHDNDPKHTARATKEWLRKKHLKVLEWPSQSPDLNPIENLWRELKVRIAQRQPRNLKDLEKVCMEEWAKIPAAVCANLVKTYRKQLLDIRTAITHLVLDEDFFFNEAAAKDIIQTPDKAQIPVIRMRKRRRYHDADAKLQDCFASTDWNMFRDSSDSIEEYTTSVTGFINKCIDDVVPTVTGCVLSPLLYSLFTHDCMARHDSNTIIKFADDTTVVIVDYRKKKRTEHAPIVIDGAVVEQVESFKFLGVHITNELSWSKHTKTVVKRARQSLFPLRRLKRFGMGPQILKKFYSCTIESILTGCITAWYVNYLASNRKALQRVVRTAQYITGAKLPAIQDLYTRQCQRKALKIVKDSSHPSHRLFSLLPHGKRYRSAKSRHLSTTSNSHTPNSTMAKTKELSKDTRNKIIDLHQAGKTESAIGLGECHMTHRPGNEGVAS</sequence>
<dbReference type="InterPro" id="IPR036397">
    <property type="entry name" value="RNaseH_sf"/>
</dbReference>
<feature type="domain" description="Alkylated DNA repair protein AlkB homologue 8 N-terminal" evidence="9">
    <location>
        <begin position="969"/>
        <end position="1010"/>
    </location>
</feature>
<evidence type="ECO:0000259" key="10">
    <source>
        <dbReference type="Pfam" id="PF13358"/>
    </source>
</evidence>
<dbReference type="InterPro" id="IPR002492">
    <property type="entry name" value="Transposase_Tc1-like"/>
</dbReference>
<dbReference type="GO" id="GO:0006313">
    <property type="term" value="P:DNA transposition"/>
    <property type="evidence" value="ECO:0007669"/>
    <property type="project" value="InterPro"/>
</dbReference>
<dbReference type="SUPFAM" id="SSF48371">
    <property type="entry name" value="ARM repeat"/>
    <property type="match status" value="1"/>
</dbReference>
<dbReference type="Pfam" id="PF01498">
    <property type="entry name" value="HTH_Tnp_Tc3_2"/>
    <property type="match status" value="1"/>
</dbReference>
<dbReference type="GO" id="GO:0016706">
    <property type="term" value="F:2-oxoglutarate-dependent dioxygenase activity"/>
    <property type="evidence" value="ECO:0007669"/>
    <property type="project" value="InterPro"/>
</dbReference>
<evidence type="ECO:0000256" key="4">
    <source>
        <dbReference type="ARBA" id="ARBA00023186"/>
    </source>
</evidence>
<dbReference type="GO" id="GO:0005829">
    <property type="term" value="C:cytosol"/>
    <property type="evidence" value="ECO:0007669"/>
    <property type="project" value="TreeGrafter"/>
</dbReference>
<dbReference type="InterPro" id="IPR016024">
    <property type="entry name" value="ARM-type_fold"/>
</dbReference>
<dbReference type="Pfam" id="PF25787">
    <property type="entry name" value="HTH_SB"/>
    <property type="match status" value="1"/>
</dbReference>
<feature type="domain" description="Tc1-like transposase DDE" evidence="10">
    <location>
        <begin position="621"/>
        <end position="771"/>
    </location>
</feature>
<name>A0AAN8MAS3_9TELE</name>
<keyword evidence="13" id="KW-1185">Reference proteome</keyword>
<dbReference type="Proteomes" id="UP001356427">
    <property type="component" value="Unassembled WGS sequence"/>
</dbReference>
<evidence type="ECO:0000256" key="7">
    <source>
        <dbReference type="SAM" id="MobiDB-lite"/>
    </source>
</evidence>
<dbReference type="Pfam" id="PF09004">
    <property type="entry name" value="ALKBH8_N"/>
    <property type="match status" value="1"/>
</dbReference>
<dbReference type="InterPro" id="IPR011989">
    <property type="entry name" value="ARM-like"/>
</dbReference>
<dbReference type="InterPro" id="IPR015095">
    <property type="entry name" value="AlkB_hom8_N"/>
</dbReference>
<comment type="caution">
    <text evidence="12">The sequence shown here is derived from an EMBL/GenBank/DDBJ whole genome shotgun (WGS) entry which is preliminary data.</text>
</comment>
<dbReference type="Gene3D" id="1.10.10.10">
    <property type="entry name" value="Winged helix-like DNA-binding domain superfamily/Winged helix DNA-binding domain"/>
    <property type="match status" value="2"/>
</dbReference>
<comment type="subunit">
    <text evidence="6">Interacts with PSMC1, PSMC2, PSMD1 and PSMD6. Part of transient complex containing PSMD5, PSMC2, PSMC1 and PSMD2 formed during the assembly of the 26S proteasome.</text>
</comment>
<comment type="function">
    <text evidence="5">Acts as a chaperone during the assembly of the 26S proteasome, specifically of the base subcomplex of the PA700/19S regulatory complex (RC). In the initial step of the base subcomplex assembly is part of an intermediate PSMD5:PSMC2:PSMC1:PSMD2 module which probably assembles with a PSMD10:PSMC4:PSMC5:PAAF1 module followed by dissociation of PSMD5.</text>
</comment>
<gene>
    <name evidence="12" type="ORF">J4Q44_G00132150</name>
</gene>
<dbReference type="GO" id="GO:0008168">
    <property type="term" value="F:methyltransferase activity"/>
    <property type="evidence" value="ECO:0007669"/>
    <property type="project" value="InterPro"/>
</dbReference>
<dbReference type="NCBIfam" id="NF033545">
    <property type="entry name" value="transpos_IS630"/>
    <property type="match status" value="1"/>
</dbReference>
<evidence type="ECO:0000259" key="11">
    <source>
        <dbReference type="Pfam" id="PF25787"/>
    </source>
</evidence>